<proteinExistence type="predicted"/>
<protein>
    <submittedName>
        <fullName evidence="1">Uncharacterized protein</fullName>
    </submittedName>
</protein>
<organism evidence="1">
    <name type="scientific">Acerihabitans sp. KWT182</name>
    <dbReference type="NCBI Taxonomy" id="3157919"/>
    <lineage>
        <taxon>Bacteria</taxon>
        <taxon>Pseudomonadati</taxon>
        <taxon>Pseudomonadota</taxon>
        <taxon>Gammaproteobacteria</taxon>
        <taxon>Enterobacterales</taxon>
        <taxon>Pectobacteriaceae</taxon>
        <taxon>Acerihabitans</taxon>
    </lineage>
</organism>
<dbReference type="EMBL" id="CP157947">
    <property type="protein sequence ID" value="XBS69225.1"/>
    <property type="molecule type" value="Genomic_DNA"/>
</dbReference>
<dbReference type="AlphaFoldDB" id="A0AAU7Q842"/>
<accession>A0AAU7Q842</accession>
<name>A0AAU7Q842_9GAMM</name>
<gene>
    <name evidence="1" type="ORF">ABK905_22630</name>
</gene>
<evidence type="ECO:0000313" key="1">
    <source>
        <dbReference type="EMBL" id="XBS69225.1"/>
    </source>
</evidence>
<reference evidence="1" key="1">
    <citation type="submission" date="2024-06" db="EMBL/GenBank/DDBJ databases">
        <authorList>
            <person name="Coelho C."/>
            <person name="Bento M."/>
            <person name="Garcia E."/>
            <person name="Camelo A."/>
            <person name="Brandao I."/>
            <person name="Espirito Santo C."/>
            <person name="Trovao J."/>
            <person name="Verissimo A."/>
            <person name="Costa J."/>
            <person name="Tiago I."/>
        </authorList>
    </citation>
    <scope>NUCLEOTIDE SEQUENCE</scope>
    <source>
        <strain evidence="1">KWT182</strain>
    </source>
</reference>
<sequence>MPIESPTETIKAIASQLELECRPLLNQYYLNNGIEQHQNLDHINVNYAINNVLQEINVQLNLFSKYLGMELFFRDRIEKFVNNLQHTDSLSSQSVINNHDSLKKYLLAINRLLQTYTITTGGHALLKLLDKLELPTMAVYEYIISLYAELHSACLGGIYKSVSQLRKGLIQTLIKSHIKAEHPLLEEERYFFAYQSCLDGTKWEIDILDEFKPLNFNNLSISSANLIDLFEKLNKEVILGNIIKTLAEKIYNDILSILEQDSKNVPDANVMTFKKFNNVNMFLRENYSFIDFKDCITHDSTYQEYVLEDPVFFYRLLAEKLFDFDFSETHFKTNILFDTATHSIQSIGGLYWVENKEKRATQSLTLSALVQARITGFLDNEMLLYATHNSPIAMIDEFFDPSWVRDIDCVLYDIISPKNTFNRF</sequence>